<dbReference type="InterPro" id="IPR014001">
    <property type="entry name" value="Helicase_ATP-bd"/>
</dbReference>
<dbReference type="GO" id="GO:0005524">
    <property type="term" value="F:ATP binding"/>
    <property type="evidence" value="ECO:0007669"/>
    <property type="project" value="UniProtKB-KW"/>
</dbReference>
<dbReference type="PANTHER" id="PTHR47961:SF4">
    <property type="entry name" value="ACTIVATING SIGNAL COINTEGRATOR 1 COMPLEX SUBUNIT 3"/>
    <property type="match status" value="1"/>
</dbReference>
<dbReference type="InterPro" id="IPR032675">
    <property type="entry name" value="LRR_dom_sf"/>
</dbReference>
<dbReference type="Gene3D" id="3.40.50.300">
    <property type="entry name" value="P-loop containing nucleotide triphosphate hydrolases"/>
    <property type="match status" value="1"/>
</dbReference>
<dbReference type="InterPro" id="IPR041094">
    <property type="entry name" value="Brr2_helicase_PWI"/>
</dbReference>
<feature type="compositionally biased region" description="Basic and acidic residues" evidence="5">
    <location>
        <begin position="213"/>
        <end position="234"/>
    </location>
</feature>
<evidence type="ECO:0000256" key="3">
    <source>
        <dbReference type="ARBA" id="ARBA00022806"/>
    </source>
</evidence>
<feature type="region of interest" description="Disordered" evidence="5">
    <location>
        <begin position="208"/>
        <end position="248"/>
    </location>
</feature>
<organism evidence="7 8">
    <name type="scientific">Kipferlia bialata</name>
    <dbReference type="NCBI Taxonomy" id="797122"/>
    <lineage>
        <taxon>Eukaryota</taxon>
        <taxon>Metamonada</taxon>
        <taxon>Carpediemonas-like organisms</taxon>
        <taxon>Kipferlia</taxon>
    </lineage>
</organism>
<keyword evidence="3" id="KW-0347">Helicase</keyword>
<dbReference type="SUPFAM" id="SSF52075">
    <property type="entry name" value="Outer arm dynein light chain 1"/>
    <property type="match status" value="1"/>
</dbReference>
<dbReference type="OrthoDB" id="5575at2759"/>
<dbReference type="Gene3D" id="3.80.10.10">
    <property type="entry name" value="Ribonuclease Inhibitor"/>
    <property type="match status" value="1"/>
</dbReference>
<dbReference type="SUPFAM" id="SSF52540">
    <property type="entry name" value="P-loop containing nucleoside triphosphate hydrolases"/>
    <property type="match status" value="1"/>
</dbReference>
<accession>A0A9K3CSX7</accession>
<reference evidence="7 8" key="1">
    <citation type="journal article" date="2018" name="PLoS ONE">
        <title>The draft genome of Kipferlia bialata reveals reductive genome evolution in fornicate parasites.</title>
        <authorList>
            <person name="Tanifuji G."/>
            <person name="Takabayashi S."/>
            <person name="Kume K."/>
            <person name="Takagi M."/>
            <person name="Nakayama T."/>
            <person name="Kamikawa R."/>
            <person name="Inagaki Y."/>
            <person name="Hashimoto T."/>
        </authorList>
    </citation>
    <scope>NUCLEOTIDE SEQUENCE [LARGE SCALE GENOMIC DNA]</scope>
    <source>
        <strain evidence="7">NY0173</strain>
    </source>
</reference>
<feature type="domain" description="Helicase ATP-binding" evidence="6">
    <location>
        <begin position="483"/>
        <end position="666"/>
    </location>
</feature>
<feature type="non-terminal residue" evidence="7">
    <location>
        <position position="1"/>
    </location>
</feature>
<dbReference type="GO" id="GO:0005634">
    <property type="term" value="C:nucleus"/>
    <property type="evidence" value="ECO:0007669"/>
    <property type="project" value="TreeGrafter"/>
</dbReference>
<keyword evidence="2" id="KW-0378">Hydrolase</keyword>
<dbReference type="GO" id="GO:0016787">
    <property type="term" value="F:hydrolase activity"/>
    <property type="evidence" value="ECO:0007669"/>
    <property type="project" value="UniProtKB-KW"/>
</dbReference>
<name>A0A9K3CSX7_9EUKA</name>
<dbReference type="FunFam" id="3.40.50.300:FF:003287">
    <property type="entry name" value="U5 small nuclear ribonucleoprotein 200 kDa helicase"/>
    <property type="match status" value="1"/>
</dbReference>
<dbReference type="PROSITE" id="PS51192">
    <property type="entry name" value="HELICASE_ATP_BIND_1"/>
    <property type="match status" value="1"/>
</dbReference>
<dbReference type="GO" id="GO:0003676">
    <property type="term" value="F:nucleic acid binding"/>
    <property type="evidence" value="ECO:0007669"/>
    <property type="project" value="InterPro"/>
</dbReference>
<dbReference type="PANTHER" id="PTHR47961">
    <property type="entry name" value="DNA POLYMERASE THETA, PUTATIVE (AFU_ORTHOLOGUE AFUA_1G05260)-RELATED"/>
    <property type="match status" value="1"/>
</dbReference>
<evidence type="ECO:0000256" key="1">
    <source>
        <dbReference type="ARBA" id="ARBA00022741"/>
    </source>
</evidence>
<dbReference type="InterPro" id="IPR001611">
    <property type="entry name" value="Leu-rich_rpt"/>
</dbReference>
<dbReference type="InterPro" id="IPR011545">
    <property type="entry name" value="DEAD/DEAH_box_helicase_dom"/>
</dbReference>
<evidence type="ECO:0000256" key="5">
    <source>
        <dbReference type="SAM" id="MobiDB-lite"/>
    </source>
</evidence>
<dbReference type="PROSITE" id="PS51450">
    <property type="entry name" value="LRR"/>
    <property type="match status" value="2"/>
</dbReference>
<evidence type="ECO:0000256" key="2">
    <source>
        <dbReference type="ARBA" id="ARBA00022801"/>
    </source>
</evidence>
<dbReference type="EMBL" id="BDIP01000753">
    <property type="protein sequence ID" value="GIQ82606.1"/>
    <property type="molecule type" value="Genomic_DNA"/>
</dbReference>
<evidence type="ECO:0000313" key="8">
    <source>
        <dbReference type="Proteomes" id="UP000265618"/>
    </source>
</evidence>
<proteinExistence type="predicted"/>
<dbReference type="InterPro" id="IPR050474">
    <property type="entry name" value="Hel308_SKI2-like"/>
</dbReference>
<dbReference type="GO" id="GO:0004386">
    <property type="term" value="F:helicase activity"/>
    <property type="evidence" value="ECO:0007669"/>
    <property type="project" value="UniProtKB-KW"/>
</dbReference>
<dbReference type="SMART" id="SM00487">
    <property type="entry name" value="DEXDc"/>
    <property type="match status" value="1"/>
</dbReference>
<feature type="compositionally biased region" description="Acidic residues" evidence="5">
    <location>
        <begin position="235"/>
        <end position="248"/>
    </location>
</feature>
<keyword evidence="8" id="KW-1185">Reference proteome</keyword>
<keyword evidence="4" id="KW-0067">ATP-binding</keyword>
<evidence type="ECO:0000259" key="6">
    <source>
        <dbReference type="PROSITE" id="PS51192"/>
    </source>
</evidence>
<evidence type="ECO:0000256" key="4">
    <source>
        <dbReference type="ARBA" id="ARBA00022840"/>
    </source>
</evidence>
<sequence>MGRLSEKEILRLSGDFTLGSVYRLRASDMGITDISAVARCKRLLTLDLSGNKVADLSPLSKLLELTTLVLSHNLVCSLLPLAQCKSLRFVLVADNALASLDALEPLAGLPILRCVDVSGNPCVGDDLQAFVTSAMEVLPQVCSVVYSCLADVEQTDMDKKNYLSKMFGTIDDNQYSRLLAVFRALPDYKPFTGEAPKEGGDGTVTVFFDEEGGDKRGLDTDAKYTMHETEREAVSDSEESESESEDEDALIIAPDSIGKSWLRDRLMPLGGNVDANVIAVMDILDDCDRGEAGGDEQTNTGETAEERDQIRLARLETRLLDKIGMESYDLARLLIANRTAVLWRTRLTRATSKPERDAVKRSISIRPDVELALSVSVHEGVGGERTVKREIALDTDIYQVNLKQLAFPTNPTLMTNKKVCLPPKAYVAPSKLYREIVVPPTTLPISETEKHKIVTLDELPEWCRAAFPDYVVRLNRVQSAVYPKAFNTGVNMLVCAPTGSGKTNVALLSMLAEIKQHRDEEGNIDKDAFKIVYIAPQKSLVHEMVETFTRAFGGFGLKVAELSGDANMTQSELTETHIIVATPEKWDIVTRRSGDRTYTRFVSLLIIDEVHLLHDNRGPVLESLVARVMRQTEESGKTIRIVALSATLPNYEDVAGFLRVPKQGLFHFSAAHRPVPLTTHFVALKERNSFKMRQTVDEVTQ</sequence>
<dbReference type="Proteomes" id="UP000265618">
    <property type="component" value="Unassembled WGS sequence"/>
</dbReference>
<dbReference type="Pfam" id="PF18149">
    <property type="entry name" value="Helicase_PWI"/>
    <property type="match status" value="1"/>
</dbReference>
<dbReference type="Pfam" id="PF00270">
    <property type="entry name" value="DEAD"/>
    <property type="match status" value="1"/>
</dbReference>
<dbReference type="InterPro" id="IPR027417">
    <property type="entry name" value="P-loop_NTPase"/>
</dbReference>
<comment type="caution">
    <text evidence="7">The sequence shown here is derived from an EMBL/GenBank/DDBJ whole genome shotgun (WGS) entry which is preliminary data.</text>
</comment>
<gene>
    <name evidence="7" type="ORF">KIPB_003771</name>
</gene>
<keyword evidence="1" id="KW-0547">Nucleotide-binding</keyword>
<evidence type="ECO:0000313" key="7">
    <source>
        <dbReference type="EMBL" id="GIQ82606.1"/>
    </source>
</evidence>
<dbReference type="AlphaFoldDB" id="A0A9K3CSX7"/>
<protein>
    <recommendedName>
        <fullName evidence="6">Helicase ATP-binding domain-containing protein</fullName>
    </recommendedName>
</protein>